<reference evidence="3 4" key="1">
    <citation type="submission" date="2019-09" db="EMBL/GenBank/DDBJ databases">
        <title>YIM 132548 draft genome.</title>
        <authorList>
            <person name="Jiang L."/>
        </authorList>
    </citation>
    <scope>NUCLEOTIDE SEQUENCE [LARGE SCALE GENOMIC DNA]</scope>
    <source>
        <strain evidence="3 4">YIM 132548</strain>
    </source>
</reference>
<keyword evidence="4" id="KW-1185">Reference proteome</keyword>
<proteinExistence type="predicted"/>
<dbReference type="SUPFAM" id="SSF53756">
    <property type="entry name" value="UDP-Glycosyltransferase/glycogen phosphorylase"/>
    <property type="match status" value="1"/>
</dbReference>
<dbReference type="AlphaFoldDB" id="A0A6N6MJB7"/>
<dbReference type="InterPro" id="IPR001296">
    <property type="entry name" value="Glyco_trans_1"/>
</dbReference>
<dbReference type="RefSeq" id="WP_150966106.1">
    <property type="nucleotide sequence ID" value="NZ_VZZJ01000031.1"/>
</dbReference>
<dbReference type="Pfam" id="PF00534">
    <property type="entry name" value="Glycos_transf_1"/>
    <property type="match status" value="1"/>
</dbReference>
<sequence>MRLGPKQRPKPAEADICLIVEGCYPYVAGGVSSWIDWLIRGNPGLTFSVVAIVAGSEPREVRYRLPDNVVGLQELQLHGDFGSTDWREHGDTASDVGNALSETLIELVKSGGLPAFQDLVRLVNDPARGLSLPSLMASRLSWQVTCQMYERLMPHASFLHFFWAWRALFGGLFAVLKAPLPPARIYHTISTGYAGLLAARAAIETGRPALITEHGIYTNERRIEILMAEWICDTVDKGISLHDERVDLRDIWMQIFDAHALICYQACRRIITLYEDNQRLQRALGAPPERLAVIANGIDLAKFSGIARAECDATPTIALIGRVVPIKDVKSYIEAASILARDVTNLRALVLGPTDEDQGYYEECLTLVAELGMSEIVQFTGPVRIVDYLAEIHVVVLTSLSEAQPLVILEAGAAGIPCVATDVGSCREILEGRSSEVPRLGPGGVVTPLVDPGATAAAIAGLLLDPERRHAAGEALRARVRRYYASEDALAAYRDTYAEFLDAAGADAKLVEA</sequence>
<dbReference type="PANTHER" id="PTHR12526:SF608">
    <property type="entry name" value="PELF"/>
    <property type="match status" value="1"/>
</dbReference>
<evidence type="ECO:0000313" key="4">
    <source>
        <dbReference type="Proteomes" id="UP000441523"/>
    </source>
</evidence>
<protein>
    <submittedName>
        <fullName evidence="3">DUF3492 domain-containing protein</fullName>
    </submittedName>
</protein>
<dbReference type="Proteomes" id="UP000441523">
    <property type="component" value="Unassembled WGS sequence"/>
</dbReference>
<dbReference type="InterPro" id="IPR022622">
    <property type="entry name" value="DUF3492"/>
</dbReference>
<dbReference type="Gene3D" id="3.40.50.2000">
    <property type="entry name" value="Glycogen Phosphorylase B"/>
    <property type="match status" value="2"/>
</dbReference>
<evidence type="ECO:0000313" key="3">
    <source>
        <dbReference type="EMBL" id="KAB1070141.1"/>
    </source>
</evidence>
<dbReference type="EMBL" id="VZZJ01000031">
    <property type="protein sequence ID" value="KAB1070141.1"/>
    <property type="molecule type" value="Genomic_DNA"/>
</dbReference>
<gene>
    <name evidence="3" type="ORF">F6X51_23510</name>
</gene>
<dbReference type="Pfam" id="PF11997">
    <property type="entry name" value="DUF3492"/>
    <property type="match status" value="1"/>
</dbReference>
<comment type="caution">
    <text evidence="3">The sequence shown here is derived from an EMBL/GenBank/DDBJ whole genome shotgun (WGS) entry which is preliminary data.</text>
</comment>
<name>A0A6N6MJB7_9HYPH</name>
<dbReference type="PANTHER" id="PTHR12526">
    <property type="entry name" value="GLYCOSYLTRANSFERASE"/>
    <property type="match status" value="1"/>
</dbReference>
<feature type="domain" description="DUF3492" evidence="2">
    <location>
        <begin position="14"/>
        <end position="289"/>
    </location>
</feature>
<organism evidence="3 4">
    <name type="scientific">Methylobacterium planeticum</name>
    <dbReference type="NCBI Taxonomy" id="2615211"/>
    <lineage>
        <taxon>Bacteria</taxon>
        <taxon>Pseudomonadati</taxon>
        <taxon>Pseudomonadota</taxon>
        <taxon>Alphaproteobacteria</taxon>
        <taxon>Hyphomicrobiales</taxon>
        <taxon>Methylobacteriaceae</taxon>
        <taxon>Methylobacterium</taxon>
    </lineage>
</organism>
<dbReference type="NCBIfam" id="NF038011">
    <property type="entry name" value="PelF"/>
    <property type="match status" value="1"/>
</dbReference>
<evidence type="ECO:0000259" key="2">
    <source>
        <dbReference type="Pfam" id="PF11997"/>
    </source>
</evidence>
<accession>A0A6N6MJB7</accession>
<dbReference type="InterPro" id="IPR047691">
    <property type="entry name" value="PelF-like"/>
</dbReference>
<feature type="domain" description="Glycosyl transferase family 1" evidence="1">
    <location>
        <begin position="315"/>
        <end position="477"/>
    </location>
</feature>
<evidence type="ECO:0000259" key="1">
    <source>
        <dbReference type="Pfam" id="PF00534"/>
    </source>
</evidence>